<name>K2N924_TRYCR</name>
<dbReference type="Proteomes" id="UP000007350">
    <property type="component" value="Unassembled WGS sequence"/>
</dbReference>
<organism evidence="2 3">
    <name type="scientific">Trypanosoma cruzi marinkellei</name>
    <dbReference type="NCBI Taxonomy" id="85056"/>
    <lineage>
        <taxon>Eukaryota</taxon>
        <taxon>Discoba</taxon>
        <taxon>Euglenozoa</taxon>
        <taxon>Kinetoplastea</taxon>
        <taxon>Metakinetoplastina</taxon>
        <taxon>Trypanosomatida</taxon>
        <taxon>Trypanosomatidae</taxon>
        <taxon>Trypanosoma</taxon>
        <taxon>Schizotrypanum</taxon>
    </lineage>
</organism>
<proteinExistence type="predicted"/>
<dbReference type="OrthoDB" id="10634351at2759"/>
<reference evidence="2 3" key="1">
    <citation type="journal article" date="2012" name="BMC Genomics">
        <title>Comparative genomic analysis of human infective Trypanosoma cruzi lineages with the bat-restricted subspecies T. cruzi marinkellei.</title>
        <authorList>
            <person name="Franzen O."/>
            <person name="Talavera-Lopez C."/>
            <person name="Ochaya S."/>
            <person name="Butler C.E."/>
            <person name="Messenger L.A."/>
            <person name="Lewis M.D."/>
            <person name="Llewellyn M.S."/>
            <person name="Marinkelle C.J."/>
            <person name="Tyler K.M."/>
            <person name="Miles M.A."/>
            <person name="Andersson B."/>
        </authorList>
    </citation>
    <scope>NUCLEOTIDE SEQUENCE [LARGE SCALE GENOMIC DNA]</scope>
    <source>
        <strain evidence="2 3">B7</strain>
    </source>
</reference>
<keyword evidence="3" id="KW-1185">Reference proteome</keyword>
<dbReference type="AlphaFoldDB" id="K2N924"/>
<feature type="region of interest" description="Disordered" evidence="1">
    <location>
        <begin position="1"/>
        <end position="316"/>
    </location>
</feature>
<sequence>MEEKELEQTRRYNQQGQRREAHRIRSTEKDEGDSPGMESPAVPILDPRAGGNGPRYRRSAPGRAQSAAGPPAQRSAARSVQNCLREPRATPEATDGDRRHRAQKTREGRPTHRAAGGGSNAAPKAPPSATDPNECEGARPNNHGGAQPPPLGPPPGPDGTHGEALRYRGRAAKRAVSGCSRGTNMQEPSRGTGDVGLSYPSAFRGKRRPVANPADLSRRPAASASSCHAFLPHASEMPSSLGGRRGDLAAGPATPPSNDCCASGRPCVATPQNTARRRPLRTTPRPQHGRPRQNHVGDAAAVNPQSHHALVGGVSQ</sequence>
<feature type="compositionally biased region" description="Basic and acidic residues" evidence="1">
    <location>
        <begin position="17"/>
        <end position="29"/>
    </location>
</feature>
<evidence type="ECO:0000313" key="2">
    <source>
        <dbReference type="EMBL" id="EKF31311.1"/>
    </source>
</evidence>
<accession>K2N924</accession>
<feature type="compositionally biased region" description="Polar residues" evidence="1">
    <location>
        <begin position="180"/>
        <end position="189"/>
    </location>
</feature>
<dbReference type="EMBL" id="AHKC01010881">
    <property type="protein sequence ID" value="EKF31311.1"/>
    <property type="molecule type" value="Genomic_DNA"/>
</dbReference>
<protein>
    <submittedName>
        <fullName evidence="2">Uncharacterized protein</fullName>
    </submittedName>
</protein>
<evidence type="ECO:0000313" key="3">
    <source>
        <dbReference type="Proteomes" id="UP000007350"/>
    </source>
</evidence>
<gene>
    <name evidence="2" type="ORF">MOQ_004858</name>
</gene>
<feature type="compositionally biased region" description="Pro residues" evidence="1">
    <location>
        <begin position="147"/>
        <end position="157"/>
    </location>
</feature>
<comment type="caution">
    <text evidence="2">The sequence shown here is derived from an EMBL/GenBank/DDBJ whole genome shotgun (WGS) entry which is preliminary data.</text>
</comment>
<evidence type="ECO:0000256" key="1">
    <source>
        <dbReference type="SAM" id="MobiDB-lite"/>
    </source>
</evidence>
<feature type="compositionally biased region" description="Basic and acidic residues" evidence="1">
    <location>
        <begin position="1"/>
        <end position="10"/>
    </location>
</feature>